<name>A0A250F5E6_CAPSP</name>
<gene>
    <name evidence="2" type="ORF">CGC59_11870</name>
</gene>
<dbReference type="Proteomes" id="UP000217334">
    <property type="component" value="Chromosome"/>
</dbReference>
<reference evidence="3" key="1">
    <citation type="submission" date="2017-06" db="EMBL/GenBank/DDBJ databases">
        <title>Capnocytophaga spp. assemblies.</title>
        <authorList>
            <person name="Gulvik C.A."/>
        </authorList>
    </citation>
    <scope>NUCLEOTIDE SEQUENCE [LARGE SCALE GENOMIC DNA]</scope>
    <source>
        <strain evidence="3">H4486</strain>
    </source>
</reference>
<evidence type="ECO:0000313" key="2">
    <source>
        <dbReference type="EMBL" id="ATA80331.1"/>
    </source>
</evidence>
<protein>
    <recommendedName>
        <fullName evidence="1">Immunity protein 40 domain-containing protein</fullName>
    </recommendedName>
</protein>
<dbReference type="RefSeq" id="WP_095902080.1">
    <property type="nucleotide sequence ID" value="NZ_CP022383.1"/>
</dbReference>
<dbReference type="EMBL" id="CP022383">
    <property type="protein sequence ID" value="ATA80331.1"/>
    <property type="molecule type" value="Genomic_DNA"/>
</dbReference>
<dbReference type="InterPro" id="IPR029080">
    <property type="entry name" value="Imm40"/>
</dbReference>
<accession>A0A250F5E6</accession>
<feature type="domain" description="Immunity protein 40" evidence="1">
    <location>
        <begin position="19"/>
        <end position="102"/>
    </location>
</feature>
<sequence length="121" mass="14310">MELTDKLIALLKKGTLVYGTIQKSFSKNNALEILEECLKLKITVFGGDVVEYKNNYFEYNYDNWSCERKKNESDADYALRSAKRAIKYILEYKKDNAYFILVLNVKDETIKRHLFFNEMIL</sequence>
<evidence type="ECO:0000259" key="1">
    <source>
        <dbReference type="Pfam" id="PF15569"/>
    </source>
</evidence>
<proteinExistence type="predicted"/>
<dbReference type="Pfam" id="PF15569">
    <property type="entry name" value="Imm40"/>
    <property type="match status" value="1"/>
</dbReference>
<evidence type="ECO:0000313" key="3">
    <source>
        <dbReference type="Proteomes" id="UP000217334"/>
    </source>
</evidence>
<organism evidence="2 3">
    <name type="scientific">Capnocytophaga sputigena</name>
    <dbReference type="NCBI Taxonomy" id="1019"/>
    <lineage>
        <taxon>Bacteria</taxon>
        <taxon>Pseudomonadati</taxon>
        <taxon>Bacteroidota</taxon>
        <taxon>Flavobacteriia</taxon>
        <taxon>Flavobacteriales</taxon>
        <taxon>Flavobacteriaceae</taxon>
        <taxon>Capnocytophaga</taxon>
    </lineage>
</organism>
<dbReference type="AlphaFoldDB" id="A0A250F5E6"/>